<reference evidence="8" key="1">
    <citation type="submission" date="2021-08" db="EMBL/GenBank/DDBJ databases">
        <title>Comparative analyses of Brucepasteria parasyntrophica and Teretinema zuelzerae.</title>
        <authorList>
            <person name="Song Y."/>
            <person name="Brune A."/>
        </authorList>
    </citation>
    <scope>NUCLEOTIDE SEQUENCE</scope>
    <source>
        <strain evidence="8">DSM 1903</strain>
    </source>
</reference>
<keyword evidence="9" id="KW-1185">Reference proteome</keyword>
<feature type="transmembrane region" description="Helical" evidence="6">
    <location>
        <begin position="267"/>
        <end position="289"/>
    </location>
</feature>
<gene>
    <name evidence="8" type="ORF">K7J14_08165</name>
</gene>
<evidence type="ECO:0000313" key="8">
    <source>
        <dbReference type="EMBL" id="MCD1654678.1"/>
    </source>
</evidence>
<evidence type="ECO:0000256" key="4">
    <source>
        <dbReference type="ARBA" id="ARBA00022989"/>
    </source>
</evidence>
<feature type="transmembrane region" description="Helical" evidence="6">
    <location>
        <begin position="491"/>
        <end position="509"/>
    </location>
</feature>
<keyword evidence="3 6" id="KW-0812">Transmembrane</keyword>
<name>A0AAE3EJ13_9SPIR</name>
<evidence type="ECO:0000256" key="5">
    <source>
        <dbReference type="ARBA" id="ARBA00023136"/>
    </source>
</evidence>
<comment type="caution">
    <text evidence="8">The sequence shown here is derived from an EMBL/GenBank/DDBJ whole genome shotgun (WGS) entry which is preliminary data.</text>
</comment>
<evidence type="ECO:0000256" key="3">
    <source>
        <dbReference type="ARBA" id="ARBA00022692"/>
    </source>
</evidence>
<dbReference type="InterPro" id="IPR004477">
    <property type="entry name" value="ComEC_N"/>
</dbReference>
<dbReference type="PANTHER" id="PTHR30619:SF1">
    <property type="entry name" value="RECOMBINATION PROTEIN 2"/>
    <property type="match status" value="1"/>
</dbReference>
<dbReference type="EMBL" id="JAINWA010000003">
    <property type="protein sequence ID" value="MCD1654678.1"/>
    <property type="molecule type" value="Genomic_DNA"/>
</dbReference>
<dbReference type="PROSITE" id="PS51257">
    <property type="entry name" value="PROKAR_LIPOPROTEIN"/>
    <property type="match status" value="1"/>
</dbReference>
<feature type="transmembrane region" description="Helical" evidence="6">
    <location>
        <begin position="326"/>
        <end position="351"/>
    </location>
</feature>
<keyword evidence="2" id="KW-1003">Cell membrane</keyword>
<feature type="transmembrane region" description="Helical" evidence="6">
    <location>
        <begin position="363"/>
        <end position="386"/>
    </location>
</feature>
<dbReference type="InterPro" id="IPR052159">
    <property type="entry name" value="Competence_DNA_uptake"/>
</dbReference>
<feature type="transmembrane region" description="Helical" evidence="6">
    <location>
        <begin position="301"/>
        <end position="320"/>
    </location>
</feature>
<feature type="transmembrane region" description="Helical" evidence="6">
    <location>
        <begin position="12"/>
        <end position="34"/>
    </location>
</feature>
<evidence type="ECO:0000313" key="9">
    <source>
        <dbReference type="Proteomes" id="UP001198163"/>
    </source>
</evidence>
<feature type="transmembrane region" description="Helical" evidence="6">
    <location>
        <begin position="229"/>
        <end position="247"/>
    </location>
</feature>
<dbReference type="AlphaFoldDB" id="A0AAE3EJ13"/>
<proteinExistence type="predicted"/>
<keyword evidence="4 6" id="KW-1133">Transmembrane helix</keyword>
<dbReference type="PANTHER" id="PTHR30619">
    <property type="entry name" value="DNA INTERNALIZATION/COMPETENCE PROTEIN COMEC/REC2"/>
    <property type="match status" value="1"/>
</dbReference>
<feature type="transmembrane region" description="Helical" evidence="6">
    <location>
        <begin position="433"/>
        <end position="455"/>
    </location>
</feature>
<organism evidence="8 9">
    <name type="scientific">Teretinema zuelzerae</name>
    <dbReference type="NCBI Taxonomy" id="156"/>
    <lineage>
        <taxon>Bacteria</taxon>
        <taxon>Pseudomonadati</taxon>
        <taxon>Spirochaetota</taxon>
        <taxon>Spirochaetia</taxon>
        <taxon>Spirochaetales</taxon>
        <taxon>Treponemataceae</taxon>
        <taxon>Teretinema</taxon>
    </lineage>
</organism>
<dbReference type="Pfam" id="PF03772">
    <property type="entry name" value="Competence"/>
    <property type="match status" value="1"/>
</dbReference>
<keyword evidence="5 6" id="KW-0472">Membrane</keyword>
<feature type="domain" description="ComEC/Rec2-related protein" evidence="7">
    <location>
        <begin position="246"/>
        <end position="504"/>
    </location>
</feature>
<dbReference type="NCBIfam" id="TIGR00360">
    <property type="entry name" value="ComEC_N-term"/>
    <property type="match status" value="1"/>
</dbReference>
<feature type="transmembrane region" description="Helical" evidence="6">
    <location>
        <begin position="41"/>
        <end position="61"/>
    </location>
</feature>
<evidence type="ECO:0000259" key="7">
    <source>
        <dbReference type="Pfam" id="PF03772"/>
    </source>
</evidence>
<protein>
    <submittedName>
        <fullName evidence="8">ComEC/Rec2 family competence protein</fullName>
    </submittedName>
</protein>
<evidence type="ECO:0000256" key="2">
    <source>
        <dbReference type="ARBA" id="ARBA00022475"/>
    </source>
</evidence>
<sequence length="524" mass="55128">MVRESTHVPPVVPVAVSAACAFYAFTALSSLLTLERRLAAVIDFGVAVTAAGIAASLYISLRSRPETGCRTIRFIYAGILLAFTAWSVHATTAGRYASLLPRDQWRTVYCTARGEPRNWGEKFRVLTCDVREVTDAAGAVFSASGTMEAVLPAELVRSGLPGGIADGRGTRSYIADGFPLVLSGETRKDRNGRSAFYADAIVARQTVPTDSDQGVGIPMRLRSALRLRLIRLLYELGASGGFLLALLSGSREYLEPDTAEAFRSTGLSHILALSGMHLSLLGGVALGAGTKIGGRKLGIRLALPAMLFFVWFAGSSPSLLRALLMSLLSHGCLLLGIPVKAGALLAGAVILHMMIAPADMVSIAFMLSTGALLGIIVIGESLTAIVKPSIPVSLASPIAASIGAQCMTAPLVSLVFGCLAPCGILASVFVSPFASFFLVSGLAVVTISLLVPAFAHAAGALIEIQYACILRIIDFFRAFPPLSLSSAAGKMTAGFMPLLIGLCFVYLSFRSSKRRSSLEYFTGL</sequence>
<dbReference type="GO" id="GO:0005886">
    <property type="term" value="C:plasma membrane"/>
    <property type="evidence" value="ECO:0007669"/>
    <property type="project" value="UniProtKB-SubCell"/>
</dbReference>
<accession>A0AAE3EJ13</accession>
<evidence type="ECO:0000256" key="1">
    <source>
        <dbReference type="ARBA" id="ARBA00004651"/>
    </source>
</evidence>
<comment type="subcellular location">
    <subcellularLocation>
        <location evidence="1">Cell membrane</location>
        <topology evidence="1">Multi-pass membrane protein</topology>
    </subcellularLocation>
</comment>
<dbReference type="RefSeq" id="WP_230755144.1">
    <property type="nucleotide sequence ID" value="NZ_JAINWA010000003.1"/>
</dbReference>
<dbReference type="Proteomes" id="UP001198163">
    <property type="component" value="Unassembled WGS sequence"/>
</dbReference>
<feature type="transmembrane region" description="Helical" evidence="6">
    <location>
        <begin position="73"/>
        <end position="97"/>
    </location>
</feature>
<evidence type="ECO:0000256" key="6">
    <source>
        <dbReference type="SAM" id="Phobius"/>
    </source>
</evidence>
<feature type="transmembrane region" description="Helical" evidence="6">
    <location>
        <begin position="398"/>
        <end position="426"/>
    </location>
</feature>